<sequence>MTTSDRHKNNELLFHQKIQSQLFQVRALLKVPCSGYSPPNHQRSPVYFADYPKHTYQDKFGLAEFLTNVAIASQMNILDVLGVDEEKFRLMHRIVNGISSENGENSKDAYANCNRLILRFAAEENCVKIEQDDPPLVDEVEPITPGKSTRRKSTDGLREGPFFGKKRALSVKELKEENRWKITVDYSINVIATSSRSLDIGAVGQKDPLPILLKSRTAETILRTLVNAPRPLQAKVVRNPIDFDLTWLFKNISSDDFSCNFAIDQSQKSCYTPRRNRDVDAAVKYFSELEGWCHDICTYFLKGTCWNVDAGVKRPNLDSIDADVVFVPVLPIFEPPSSALLRRNDKGHGEIKSLSPLLPIDDIRLFLSEQCRTLDEKIQDLVSNFPPADPMNTPNTNTPSAEAALLSLFSGAPSSLITSAEATLFLLFTHSASITEYYIDSLQAIEQATVEALGKACGREVSHRGFGQFVRSKLFSNKIHSPKPFNVDIRRPHLVPEGIMRIEMSRNVGTLTFDSEETWPIQTITKEVTPSAGSDGEEKGIQINIPSIASMAKISGKSFVHGWLTHQFAGRRDFQYQLRTISRQFSNFMVLTGTISHHQRMDVKNAMIIQNKDEVVIPLNLCRARAVGDFSGLVSSLSPQQQSFAQSAREVQLESSVFAVCVVEIKPQLEVLLGLPSNSLTKEVKLVSTLLSLFVDHQISSDLLSYEGPANASVQEMIDEVKAHVEVALETVHNIPGEDMDEAQSAELSAEDMVEDPRFQRGTIVKDPSVRGDREKISASASDDNTSIADLFRKKRSNDTIDPNTMMDELAMRDATDQFIIDPFLKSMRRVPSVDYMESMGGNREANCEMVDISRKLNAKLKSHTSLQPTAVETGDVWVQKKSSNPRGPAKDIGSTDQEANTKKAMNLLDALSRSGSLPIQFAEVHAIVGVTHCFQNTLMDTLVLENVDPIKQLTESTLLLASVIHDTPLDSFVNKT</sequence>
<dbReference type="AlphaFoldDB" id="A0ABD3P8L1"/>
<comment type="caution">
    <text evidence="2">The sequence shown here is derived from an EMBL/GenBank/DDBJ whole genome shotgun (WGS) entry which is preliminary data.</text>
</comment>
<evidence type="ECO:0000313" key="2">
    <source>
        <dbReference type="EMBL" id="KAL3784313.1"/>
    </source>
</evidence>
<reference evidence="2 3" key="1">
    <citation type="submission" date="2024-10" db="EMBL/GenBank/DDBJ databases">
        <title>Updated reference genomes for cyclostephanoid diatoms.</title>
        <authorList>
            <person name="Roberts W.R."/>
            <person name="Alverson A.J."/>
        </authorList>
    </citation>
    <scope>NUCLEOTIDE SEQUENCE [LARGE SCALE GENOMIC DNA]</scope>
    <source>
        <strain evidence="2 3">AJA010-31</strain>
    </source>
</reference>
<evidence type="ECO:0000313" key="3">
    <source>
        <dbReference type="Proteomes" id="UP001530400"/>
    </source>
</evidence>
<accession>A0ABD3P8L1</accession>
<keyword evidence="3" id="KW-1185">Reference proteome</keyword>
<protein>
    <submittedName>
        <fullName evidence="2">Uncharacterized protein</fullName>
    </submittedName>
</protein>
<proteinExistence type="predicted"/>
<organism evidence="2 3">
    <name type="scientific">Cyclotella atomus</name>
    <dbReference type="NCBI Taxonomy" id="382360"/>
    <lineage>
        <taxon>Eukaryota</taxon>
        <taxon>Sar</taxon>
        <taxon>Stramenopiles</taxon>
        <taxon>Ochrophyta</taxon>
        <taxon>Bacillariophyta</taxon>
        <taxon>Coscinodiscophyceae</taxon>
        <taxon>Thalassiosirophycidae</taxon>
        <taxon>Stephanodiscales</taxon>
        <taxon>Stephanodiscaceae</taxon>
        <taxon>Cyclotella</taxon>
    </lineage>
</organism>
<name>A0ABD3P8L1_9STRA</name>
<feature type="region of interest" description="Disordered" evidence="1">
    <location>
        <begin position="137"/>
        <end position="157"/>
    </location>
</feature>
<dbReference type="Proteomes" id="UP001530400">
    <property type="component" value="Unassembled WGS sequence"/>
</dbReference>
<evidence type="ECO:0000256" key="1">
    <source>
        <dbReference type="SAM" id="MobiDB-lite"/>
    </source>
</evidence>
<dbReference type="EMBL" id="JALLPJ020000732">
    <property type="protein sequence ID" value="KAL3784313.1"/>
    <property type="molecule type" value="Genomic_DNA"/>
</dbReference>
<gene>
    <name evidence="2" type="ORF">ACHAWO_004563</name>
</gene>